<evidence type="ECO:0000256" key="10">
    <source>
        <dbReference type="ARBA" id="ARBA00024849"/>
    </source>
</evidence>
<feature type="compositionally biased region" description="Basic and acidic residues" evidence="15">
    <location>
        <begin position="462"/>
        <end position="471"/>
    </location>
</feature>
<evidence type="ECO:0000256" key="2">
    <source>
        <dbReference type="ARBA" id="ARBA00005464"/>
    </source>
</evidence>
<dbReference type="InterPro" id="IPR008880">
    <property type="entry name" value="Trigger_fac_C"/>
</dbReference>
<feature type="region of interest" description="Disordered" evidence="15">
    <location>
        <begin position="431"/>
        <end position="502"/>
    </location>
</feature>
<keyword evidence="6 12" id="KW-0697">Rotamase</keyword>
<comment type="domain">
    <text evidence="12">Consists of 3 domains; the N-terminus binds the ribosome, the middle domain has PPIase activity, while the C-terminus has intrinsic chaperone activity on its own.</text>
</comment>
<dbReference type="GO" id="GO:0051301">
    <property type="term" value="P:cell division"/>
    <property type="evidence" value="ECO:0007669"/>
    <property type="project" value="UniProtKB-KW"/>
</dbReference>
<keyword evidence="7 12" id="KW-0143">Chaperone</keyword>
<evidence type="ECO:0000259" key="16">
    <source>
        <dbReference type="PROSITE" id="PS50059"/>
    </source>
</evidence>
<dbReference type="InterPro" id="IPR027304">
    <property type="entry name" value="Trigger_fact/SurA_dom_sf"/>
</dbReference>
<evidence type="ECO:0000256" key="15">
    <source>
        <dbReference type="SAM" id="MobiDB-lite"/>
    </source>
</evidence>
<dbReference type="InterPro" id="IPR037041">
    <property type="entry name" value="Trigger_fac_C_sf"/>
</dbReference>
<dbReference type="Gene3D" id="3.30.70.1050">
    <property type="entry name" value="Trigger factor ribosome-binding domain"/>
    <property type="match status" value="1"/>
</dbReference>
<dbReference type="PROSITE" id="PS50059">
    <property type="entry name" value="FKBP_PPIASE"/>
    <property type="match status" value="1"/>
</dbReference>
<feature type="domain" description="PPIase FKBP-type" evidence="16">
    <location>
        <begin position="163"/>
        <end position="223"/>
    </location>
</feature>
<evidence type="ECO:0000256" key="12">
    <source>
        <dbReference type="HAMAP-Rule" id="MF_00303"/>
    </source>
</evidence>
<dbReference type="KEGG" id="bhu:bhn_I2172"/>
<dbReference type="InterPro" id="IPR008881">
    <property type="entry name" value="Trigger_fac_ribosome-bd_bac"/>
</dbReference>
<evidence type="ECO:0000256" key="6">
    <source>
        <dbReference type="ARBA" id="ARBA00023110"/>
    </source>
</evidence>
<dbReference type="GO" id="GO:0044183">
    <property type="term" value="F:protein folding chaperone"/>
    <property type="evidence" value="ECO:0007669"/>
    <property type="project" value="TreeGrafter"/>
</dbReference>
<dbReference type="SUPFAM" id="SSF109998">
    <property type="entry name" value="Triger factor/SurA peptide-binding domain-like"/>
    <property type="match status" value="1"/>
</dbReference>
<feature type="compositionally biased region" description="Basic and acidic residues" evidence="15">
    <location>
        <begin position="441"/>
        <end position="451"/>
    </location>
</feature>
<evidence type="ECO:0000256" key="3">
    <source>
        <dbReference type="ARBA" id="ARBA00013194"/>
    </source>
</evidence>
<dbReference type="PANTHER" id="PTHR30560">
    <property type="entry name" value="TRIGGER FACTOR CHAPERONE AND PEPTIDYL-PROLYL CIS/TRANS ISOMERASE"/>
    <property type="match status" value="1"/>
</dbReference>
<evidence type="ECO:0000256" key="7">
    <source>
        <dbReference type="ARBA" id="ARBA00023186"/>
    </source>
</evidence>
<evidence type="ECO:0000256" key="8">
    <source>
        <dbReference type="ARBA" id="ARBA00023235"/>
    </source>
</evidence>
<dbReference type="InterPro" id="IPR036611">
    <property type="entry name" value="Trigger_fac_ribosome-bd_sf"/>
</dbReference>
<dbReference type="AlphaFoldDB" id="A0A1D9P4W0"/>
<accession>A0A1D9P4W0</accession>
<keyword evidence="5 12" id="KW-0132">Cell division</keyword>
<comment type="similarity">
    <text evidence="2 12 14">Belongs to the FKBP-type PPIase family. Tig subfamily.</text>
</comment>
<evidence type="ECO:0000256" key="14">
    <source>
        <dbReference type="RuleBase" id="RU003914"/>
    </source>
</evidence>
<gene>
    <name evidence="12" type="primary">tig</name>
    <name evidence="17" type="ORF">bhn_I2172</name>
</gene>
<evidence type="ECO:0000256" key="5">
    <source>
        <dbReference type="ARBA" id="ARBA00022618"/>
    </source>
</evidence>
<comment type="subcellular location">
    <subcellularLocation>
        <location evidence="12">Cytoplasm</location>
    </subcellularLocation>
    <text evidence="12">About half TF is bound to the ribosome near the polypeptide exit tunnel while the other half is free in the cytoplasm.</text>
</comment>
<dbReference type="Pfam" id="PF00254">
    <property type="entry name" value="FKBP_C"/>
    <property type="match status" value="1"/>
</dbReference>
<dbReference type="InterPro" id="IPR005215">
    <property type="entry name" value="Trig_fac"/>
</dbReference>
<evidence type="ECO:0000313" key="18">
    <source>
        <dbReference type="Proteomes" id="UP000179284"/>
    </source>
</evidence>
<dbReference type="GO" id="GO:0043022">
    <property type="term" value="F:ribosome binding"/>
    <property type="evidence" value="ECO:0007669"/>
    <property type="project" value="TreeGrafter"/>
</dbReference>
<dbReference type="RefSeq" id="WP_083385955.1">
    <property type="nucleotide sequence ID" value="NZ_CP017831.1"/>
</dbReference>
<dbReference type="GO" id="GO:0043335">
    <property type="term" value="P:protein unfolding"/>
    <property type="evidence" value="ECO:0007669"/>
    <property type="project" value="TreeGrafter"/>
</dbReference>
<dbReference type="EC" id="5.2.1.8" evidence="3 12"/>
<keyword evidence="12" id="KW-0963">Cytoplasm</keyword>
<comment type="function">
    <text evidence="10 12">Involved in protein export. Acts as a chaperone by maintaining the newly synthesized protein in an open conformation. Functions as a peptidyl-prolyl cis-trans isomerase.</text>
</comment>
<sequence length="502" mass="56134">MSVTVEKLEKSMAKLKITVSAEQLEKAIQKAYDKNKSKIQIPGFRKGKAPRKMIEQMYGKGVFYEDAANELIEEEYPKAIEECGEDVVSSPKIDVEQLEAGKDFIFTAEVALKPPVKLGKYKGVEAPKMDIDVTDADVDAEIDKQRNTNARTVEVTDRAVKDGDIVTLDFEGFVDGKAFQGGKGTDYPLTIGSGAFIPGFEEQLVGFEIGKEGDVNVTFPEDYQADELAGKAATFKCTIKAIKAKELPELNDEFASDVSDFDTLAEYKEDVKNKLVERKTNEEKAKREDLVVKAVIEDSDMELPEAMVETQARQIVNDFAQRLQMQGMSMDQYLQYTGNTVDKMLEQVKPQAVERIQARLVLEAVAEKEKITVSDEEFEEELKKMAEQYRMELSKLKELMSESEQKTMRSDLAVQKAADFLVENVKEVAAKKTAAKKTATKKADEAEEKPAKKTAAKKTTTKKADAEEKPAKKTATKKTTTKKADAEEKPKKTTTRKKKTEE</sequence>
<reference evidence="18" key="1">
    <citation type="submission" date="2016-10" db="EMBL/GenBank/DDBJ databases">
        <title>The complete genome sequence of the rumen bacterium Butyrivibrio hungatei MB2003.</title>
        <authorList>
            <person name="Palevich N."/>
            <person name="Kelly W.J."/>
            <person name="Leahy S.C."/>
            <person name="Altermann E."/>
            <person name="Rakonjac J."/>
            <person name="Attwood G.T."/>
        </authorList>
    </citation>
    <scope>NUCLEOTIDE SEQUENCE [LARGE SCALE GENOMIC DNA]</scope>
    <source>
        <strain evidence="18">MB2003</strain>
    </source>
</reference>
<dbReference type="Gene3D" id="1.10.3120.10">
    <property type="entry name" value="Trigger factor, C-terminal domain"/>
    <property type="match status" value="1"/>
</dbReference>
<feature type="compositionally biased region" description="Basic and acidic residues" evidence="15">
    <location>
        <begin position="482"/>
        <end position="491"/>
    </location>
</feature>
<evidence type="ECO:0000256" key="9">
    <source>
        <dbReference type="ARBA" id="ARBA00023306"/>
    </source>
</evidence>
<proteinExistence type="inferred from homology"/>
<evidence type="ECO:0000256" key="1">
    <source>
        <dbReference type="ARBA" id="ARBA00000971"/>
    </source>
</evidence>
<evidence type="ECO:0000256" key="13">
    <source>
        <dbReference type="PROSITE-ProRule" id="PRU00277"/>
    </source>
</evidence>
<dbReference type="GO" id="GO:0051083">
    <property type="term" value="P:'de novo' cotranslational protein folding"/>
    <property type="evidence" value="ECO:0007669"/>
    <property type="project" value="TreeGrafter"/>
</dbReference>
<feature type="compositionally biased region" description="Basic residues" evidence="15">
    <location>
        <begin position="492"/>
        <end position="502"/>
    </location>
</feature>
<feature type="compositionally biased region" description="Basic residues" evidence="15">
    <location>
        <begin position="452"/>
        <end position="461"/>
    </location>
</feature>
<protein>
    <recommendedName>
        <fullName evidence="4 12">Trigger factor</fullName>
        <shortName evidence="12">TF</shortName>
        <ecNumber evidence="3 12">5.2.1.8</ecNumber>
    </recommendedName>
    <alternativeName>
        <fullName evidence="11 12">PPIase</fullName>
    </alternativeName>
</protein>
<dbReference type="InterPro" id="IPR046357">
    <property type="entry name" value="PPIase_dom_sf"/>
</dbReference>
<evidence type="ECO:0000256" key="11">
    <source>
        <dbReference type="ARBA" id="ARBA00029986"/>
    </source>
</evidence>
<dbReference type="HAMAP" id="MF_00303">
    <property type="entry name" value="Trigger_factor_Tig"/>
    <property type="match status" value="1"/>
</dbReference>
<comment type="catalytic activity">
    <reaction evidence="1 12 13">
        <text>[protein]-peptidylproline (omega=180) = [protein]-peptidylproline (omega=0)</text>
        <dbReference type="Rhea" id="RHEA:16237"/>
        <dbReference type="Rhea" id="RHEA-COMP:10747"/>
        <dbReference type="Rhea" id="RHEA-COMP:10748"/>
        <dbReference type="ChEBI" id="CHEBI:83833"/>
        <dbReference type="ChEBI" id="CHEBI:83834"/>
        <dbReference type="EC" id="5.2.1.8"/>
    </reaction>
</comment>
<evidence type="ECO:0000313" key="17">
    <source>
        <dbReference type="EMBL" id="AOZ97205.1"/>
    </source>
</evidence>
<dbReference type="FunFam" id="3.10.50.40:FF:000001">
    <property type="entry name" value="Trigger factor"/>
    <property type="match status" value="1"/>
</dbReference>
<dbReference type="InterPro" id="IPR001179">
    <property type="entry name" value="PPIase_FKBP_dom"/>
</dbReference>
<dbReference type="NCBIfam" id="TIGR00115">
    <property type="entry name" value="tig"/>
    <property type="match status" value="1"/>
</dbReference>
<organism evidence="17 18">
    <name type="scientific">Butyrivibrio hungatei</name>
    <dbReference type="NCBI Taxonomy" id="185008"/>
    <lineage>
        <taxon>Bacteria</taxon>
        <taxon>Bacillati</taxon>
        <taxon>Bacillota</taxon>
        <taxon>Clostridia</taxon>
        <taxon>Lachnospirales</taxon>
        <taxon>Lachnospiraceae</taxon>
        <taxon>Butyrivibrio</taxon>
    </lineage>
</organism>
<dbReference type="GO" id="GO:0005737">
    <property type="term" value="C:cytoplasm"/>
    <property type="evidence" value="ECO:0007669"/>
    <property type="project" value="UniProtKB-SubCell"/>
</dbReference>
<dbReference type="EMBL" id="CP017831">
    <property type="protein sequence ID" value="AOZ97205.1"/>
    <property type="molecule type" value="Genomic_DNA"/>
</dbReference>
<dbReference type="OrthoDB" id="9767721at2"/>
<dbReference type="Pfam" id="PF05698">
    <property type="entry name" value="Trigger_C"/>
    <property type="match status" value="1"/>
</dbReference>
<dbReference type="Proteomes" id="UP000179284">
    <property type="component" value="Chromosome I"/>
</dbReference>
<dbReference type="SUPFAM" id="SSF54534">
    <property type="entry name" value="FKBP-like"/>
    <property type="match status" value="1"/>
</dbReference>
<dbReference type="PANTHER" id="PTHR30560:SF3">
    <property type="entry name" value="TRIGGER FACTOR-LIKE PROTEIN TIG, CHLOROPLASTIC"/>
    <property type="match status" value="1"/>
</dbReference>
<feature type="compositionally biased region" description="Basic residues" evidence="15">
    <location>
        <begin position="472"/>
        <end position="481"/>
    </location>
</feature>
<dbReference type="SUPFAM" id="SSF102735">
    <property type="entry name" value="Trigger factor ribosome-binding domain"/>
    <property type="match status" value="1"/>
</dbReference>
<dbReference type="GO" id="GO:0015031">
    <property type="term" value="P:protein transport"/>
    <property type="evidence" value="ECO:0007669"/>
    <property type="project" value="UniProtKB-UniRule"/>
</dbReference>
<keyword evidence="18" id="KW-1185">Reference proteome</keyword>
<dbReference type="GO" id="GO:0003755">
    <property type="term" value="F:peptidyl-prolyl cis-trans isomerase activity"/>
    <property type="evidence" value="ECO:0007669"/>
    <property type="project" value="UniProtKB-UniRule"/>
</dbReference>
<evidence type="ECO:0000256" key="4">
    <source>
        <dbReference type="ARBA" id="ARBA00016902"/>
    </source>
</evidence>
<name>A0A1D9P4W0_9FIRM</name>
<dbReference type="Pfam" id="PF05697">
    <property type="entry name" value="Trigger_N"/>
    <property type="match status" value="1"/>
</dbReference>
<dbReference type="Gene3D" id="3.10.50.40">
    <property type="match status" value="1"/>
</dbReference>
<keyword evidence="9 12" id="KW-0131">Cell cycle</keyword>
<keyword evidence="8 12" id="KW-0413">Isomerase</keyword>